<feature type="region of interest" description="Disordered" evidence="22">
    <location>
        <begin position="115"/>
        <end position="149"/>
    </location>
</feature>
<dbReference type="Gene3D" id="1.10.510.10">
    <property type="entry name" value="Transferase(Phosphotransferase) domain 1"/>
    <property type="match status" value="2"/>
</dbReference>
<dbReference type="GO" id="GO:0005524">
    <property type="term" value="F:ATP binding"/>
    <property type="evidence" value="ECO:0007669"/>
    <property type="project" value="UniProtKB-UniRule"/>
</dbReference>
<evidence type="ECO:0000256" key="5">
    <source>
        <dbReference type="ARBA" id="ARBA00012513"/>
    </source>
</evidence>
<keyword evidence="12 21" id="KW-0067">ATP-binding</keyword>
<dbReference type="InterPro" id="IPR000961">
    <property type="entry name" value="AGC-kinase_C"/>
</dbReference>
<feature type="domain" description="AGC-kinase C-terminal" evidence="25">
    <location>
        <begin position="493"/>
        <end position="569"/>
    </location>
</feature>
<evidence type="ECO:0000256" key="4">
    <source>
        <dbReference type="ARBA" id="ARBA00009903"/>
    </source>
</evidence>
<dbReference type="PROSITE" id="PS51285">
    <property type="entry name" value="AGC_KINASE_CTER"/>
    <property type="match status" value="1"/>
</dbReference>
<dbReference type="PROSITE" id="PS00108">
    <property type="entry name" value="PROTEIN_KINASE_ST"/>
    <property type="match status" value="2"/>
</dbReference>
<dbReference type="Pfam" id="PF00433">
    <property type="entry name" value="Pkinase_C"/>
    <property type="match status" value="1"/>
</dbReference>
<dbReference type="SMART" id="SM00220">
    <property type="entry name" value="S_TKc"/>
    <property type="match status" value="1"/>
</dbReference>
<name>A0A5E4CKX9_MARMO</name>
<dbReference type="FunFam" id="1.10.510.10:FF:000065">
    <property type="entry name" value="Non-specific serine/threonine protein kinase"/>
    <property type="match status" value="1"/>
</dbReference>
<keyword evidence="27" id="KW-1185">Reference proteome</keyword>
<evidence type="ECO:0000259" key="23">
    <source>
        <dbReference type="PROSITE" id="PS50011"/>
    </source>
</evidence>
<dbReference type="Pfam" id="PF00069">
    <property type="entry name" value="Pkinase"/>
    <property type="match status" value="1"/>
</dbReference>
<feature type="domain" description="Protein kinase" evidence="23">
    <location>
        <begin position="156"/>
        <end position="492"/>
    </location>
</feature>
<evidence type="ECO:0000256" key="10">
    <source>
        <dbReference type="ARBA" id="ARBA00022753"/>
    </source>
</evidence>
<evidence type="ECO:0000256" key="18">
    <source>
        <dbReference type="ARBA" id="ARBA00075999"/>
    </source>
</evidence>
<dbReference type="GO" id="GO:0004674">
    <property type="term" value="F:protein serine/threonine kinase activity"/>
    <property type="evidence" value="ECO:0007669"/>
    <property type="project" value="UniProtKB-KW"/>
</dbReference>
<dbReference type="GO" id="GO:0055037">
    <property type="term" value="C:recycling endosome"/>
    <property type="evidence" value="ECO:0007669"/>
    <property type="project" value="UniProtKB-SubCell"/>
</dbReference>
<evidence type="ECO:0000256" key="20">
    <source>
        <dbReference type="ARBA" id="ARBA00078407"/>
    </source>
</evidence>
<keyword evidence="9 21" id="KW-0547">Nucleotide-binding</keyword>
<evidence type="ECO:0000256" key="12">
    <source>
        <dbReference type="ARBA" id="ARBA00022840"/>
    </source>
</evidence>
<comment type="catalytic activity">
    <reaction evidence="14">
        <text>L-threonyl-[protein] + ATP = O-phospho-L-threonyl-[protein] + ADP + H(+)</text>
        <dbReference type="Rhea" id="RHEA:46608"/>
        <dbReference type="Rhea" id="RHEA-COMP:11060"/>
        <dbReference type="Rhea" id="RHEA-COMP:11605"/>
        <dbReference type="ChEBI" id="CHEBI:15378"/>
        <dbReference type="ChEBI" id="CHEBI:30013"/>
        <dbReference type="ChEBI" id="CHEBI:30616"/>
        <dbReference type="ChEBI" id="CHEBI:61977"/>
        <dbReference type="ChEBI" id="CHEBI:456216"/>
        <dbReference type="EC" id="2.7.11.1"/>
    </reaction>
</comment>
<evidence type="ECO:0000313" key="26">
    <source>
        <dbReference type="EMBL" id="VTJ82537.1"/>
    </source>
</evidence>
<feature type="binding site" evidence="21">
    <location>
        <position position="185"/>
    </location>
    <ligand>
        <name>ATP</name>
        <dbReference type="ChEBI" id="CHEBI:30616"/>
    </ligand>
</feature>
<dbReference type="SMART" id="SM00312">
    <property type="entry name" value="PX"/>
    <property type="match status" value="1"/>
</dbReference>
<comment type="catalytic activity">
    <reaction evidence="15">
        <text>L-seryl-[protein] + ATP = O-phospho-L-seryl-[protein] + ADP + H(+)</text>
        <dbReference type="Rhea" id="RHEA:17989"/>
        <dbReference type="Rhea" id="RHEA-COMP:9863"/>
        <dbReference type="Rhea" id="RHEA-COMP:11604"/>
        <dbReference type="ChEBI" id="CHEBI:15378"/>
        <dbReference type="ChEBI" id="CHEBI:29999"/>
        <dbReference type="ChEBI" id="CHEBI:30616"/>
        <dbReference type="ChEBI" id="CHEBI:83421"/>
        <dbReference type="ChEBI" id="CHEBI:456216"/>
        <dbReference type="EC" id="2.7.11.1"/>
    </reaction>
</comment>
<keyword evidence="8" id="KW-0808">Transferase</keyword>
<evidence type="ECO:0000256" key="17">
    <source>
        <dbReference type="ARBA" id="ARBA00074735"/>
    </source>
</evidence>
<evidence type="ECO:0000256" key="16">
    <source>
        <dbReference type="ARBA" id="ARBA00063042"/>
    </source>
</evidence>
<dbReference type="InterPro" id="IPR000719">
    <property type="entry name" value="Prot_kinase_dom"/>
</dbReference>
<dbReference type="GO" id="GO:0005769">
    <property type="term" value="C:early endosome"/>
    <property type="evidence" value="ECO:0007669"/>
    <property type="project" value="UniProtKB-SubCell"/>
</dbReference>
<comment type="subcellular location">
    <subcellularLocation>
        <location evidence="3">Cytoplasmic vesicle</location>
    </subcellularLocation>
    <subcellularLocation>
        <location evidence="2">Early endosome</location>
    </subcellularLocation>
    <subcellularLocation>
        <location evidence="1">Recycling endosome</location>
    </subcellularLocation>
</comment>
<dbReference type="GO" id="GO:0106310">
    <property type="term" value="F:protein serine kinase activity"/>
    <property type="evidence" value="ECO:0007669"/>
    <property type="project" value="RHEA"/>
</dbReference>
<feature type="compositionally biased region" description="Polar residues" evidence="22">
    <location>
        <begin position="133"/>
        <end position="145"/>
    </location>
</feature>
<evidence type="ECO:0000256" key="1">
    <source>
        <dbReference type="ARBA" id="ARBA00004172"/>
    </source>
</evidence>
<dbReference type="FunFam" id="3.30.1520.10:FF:000018">
    <property type="entry name" value="Non-specific serine/threonine protein kinase"/>
    <property type="match status" value="1"/>
</dbReference>
<dbReference type="PROSITE" id="PS00107">
    <property type="entry name" value="PROTEIN_KINASE_ATP"/>
    <property type="match status" value="1"/>
</dbReference>
<accession>A0A5E4CKX9</accession>
<dbReference type="Pfam" id="PF07714">
    <property type="entry name" value="PK_Tyr_Ser-Thr"/>
    <property type="match status" value="1"/>
</dbReference>
<keyword evidence="6" id="KW-0723">Serine/threonine-protein kinase</keyword>
<evidence type="ECO:0000256" key="19">
    <source>
        <dbReference type="ARBA" id="ARBA00077830"/>
    </source>
</evidence>
<dbReference type="InterPro" id="IPR011009">
    <property type="entry name" value="Kinase-like_dom_sf"/>
</dbReference>
<evidence type="ECO:0000259" key="24">
    <source>
        <dbReference type="PROSITE" id="PS50195"/>
    </source>
</evidence>
<dbReference type="EMBL" id="CABDUW010001549">
    <property type="protein sequence ID" value="VTJ82537.1"/>
    <property type="molecule type" value="Genomic_DNA"/>
</dbReference>
<dbReference type="SUPFAM" id="SSF64268">
    <property type="entry name" value="PX domain"/>
    <property type="match status" value="1"/>
</dbReference>
<evidence type="ECO:0000256" key="2">
    <source>
        <dbReference type="ARBA" id="ARBA00004412"/>
    </source>
</evidence>
<dbReference type="InterPro" id="IPR001683">
    <property type="entry name" value="PX_dom"/>
</dbReference>
<keyword evidence="10" id="KW-0967">Endosome</keyword>
<dbReference type="Gene3D" id="3.30.1520.10">
    <property type="entry name" value="Phox-like domain"/>
    <property type="match status" value="1"/>
</dbReference>
<evidence type="ECO:0000256" key="11">
    <source>
        <dbReference type="ARBA" id="ARBA00022777"/>
    </source>
</evidence>
<proteinExistence type="inferred from homology"/>
<dbReference type="Gene3D" id="3.30.200.20">
    <property type="entry name" value="Phosphorylase Kinase, domain 1"/>
    <property type="match status" value="1"/>
</dbReference>
<keyword evidence="7" id="KW-0597">Phosphoprotein</keyword>
<dbReference type="Pfam" id="PF00787">
    <property type="entry name" value="PX"/>
    <property type="match status" value="1"/>
</dbReference>
<evidence type="ECO:0000256" key="15">
    <source>
        <dbReference type="ARBA" id="ARBA00048679"/>
    </source>
</evidence>
<reference evidence="26" key="1">
    <citation type="submission" date="2019-04" db="EMBL/GenBank/DDBJ databases">
        <authorList>
            <person name="Alioto T."/>
            <person name="Alioto T."/>
        </authorList>
    </citation>
    <scope>NUCLEOTIDE SEQUENCE [LARGE SCALE GENOMIC DNA]</scope>
</reference>
<dbReference type="InterPro" id="IPR001245">
    <property type="entry name" value="Ser-Thr/Tyr_kinase_cat_dom"/>
</dbReference>
<evidence type="ECO:0000259" key="25">
    <source>
        <dbReference type="PROSITE" id="PS51285"/>
    </source>
</evidence>
<organism evidence="26 27">
    <name type="scientific">Marmota monax</name>
    <name type="common">Woodchuck</name>
    <dbReference type="NCBI Taxonomy" id="9995"/>
    <lineage>
        <taxon>Eukaryota</taxon>
        <taxon>Metazoa</taxon>
        <taxon>Chordata</taxon>
        <taxon>Craniata</taxon>
        <taxon>Vertebrata</taxon>
        <taxon>Euteleostomi</taxon>
        <taxon>Mammalia</taxon>
        <taxon>Eutheria</taxon>
        <taxon>Euarchontoglires</taxon>
        <taxon>Glires</taxon>
        <taxon>Rodentia</taxon>
        <taxon>Sciuromorpha</taxon>
        <taxon>Sciuridae</taxon>
        <taxon>Xerinae</taxon>
        <taxon>Marmotini</taxon>
        <taxon>Marmota</taxon>
    </lineage>
</organism>
<evidence type="ECO:0000256" key="14">
    <source>
        <dbReference type="ARBA" id="ARBA00047899"/>
    </source>
</evidence>
<dbReference type="InterPro" id="IPR017892">
    <property type="entry name" value="Pkinase_C"/>
</dbReference>
<keyword evidence="13" id="KW-0968">Cytoplasmic vesicle</keyword>
<dbReference type="SUPFAM" id="SSF56112">
    <property type="entry name" value="Protein kinase-like (PK-like)"/>
    <property type="match status" value="2"/>
</dbReference>
<feature type="domain" description="PX" evidence="24">
    <location>
        <begin position="6"/>
        <end position="118"/>
    </location>
</feature>
<sequence length="569" mass="65404">MDYKENCPSVSIPSSDEHREKKKRFTVYKVLVSVGRSEWFVFRRYAEFDKLYNTLKKQFPAMALKIPAKRIFGDNFDPDFIKQRRAGLNEFIQNLVRYPELYNHPDVRAFLQMDSPRHQSDPSEDEDERSTQKLHSTSQNINLGPTGNPHAKPTDFDFLKVIGKGSFGKVLLAKRKLDGKFYAVKVLQKKIVLNRKEQKHIMAERNVLLKNVKHPFLVGLHYSFQTTEKLYFVLDFINGGELFFHLQRERSFPEHRARFYAAEIASALGYLHSIKIVYRDLKPENILLDSVGHVVLTDFGLCKEGIAISDTTTTFCGTPELFFHLQRERSFPEHRARFYAAEIASALGYLHSIKIVYRDLKPENILLDSVGHVVLTDFGLCKEGIAISDTTTTFCGTPEYLAPEVIRKQPYDNTVDWWCLGAVLYEMLYGLPPFYCRDVAEMYDNILHKPLSLRPGVSLTAWSILEELLEKDRQNRLGAKEDFLEIQNHPFFESLSWTDLVQKKIPPPFNPNVAGPDDIRNFDTVFTEETVPYSVCVSSDYSIVNASVLEADDAFVGFSYAPPSEDLFL</sequence>
<dbReference type="PROSITE" id="PS50195">
    <property type="entry name" value="PX"/>
    <property type="match status" value="1"/>
</dbReference>
<gene>
    <name evidence="26" type="ORF">MONAX_5E023581</name>
</gene>
<evidence type="ECO:0000256" key="6">
    <source>
        <dbReference type="ARBA" id="ARBA00022527"/>
    </source>
</evidence>
<evidence type="ECO:0000256" key="22">
    <source>
        <dbReference type="SAM" id="MobiDB-lite"/>
    </source>
</evidence>
<dbReference type="PANTHER" id="PTHR24351">
    <property type="entry name" value="RIBOSOMAL PROTEIN S6 KINASE"/>
    <property type="match status" value="1"/>
</dbReference>
<dbReference type="FunFam" id="1.10.510.10:FF:000551">
    <property type="entry name" value="Non-specific serine/threonine protein kinase"/>
    <property type="match status" value="1"/>
</dbReference>
<dbReference type="FunFam" id="3.30.200.20:FF:000030">
    <property type="entry name" value="Non-specific serine/threonine protein kinase"/>
    <property type="match status" value="1"/>
</dbReference>
<evidence type="ECO:0000256" key="21">
    <source>
        <dbReference type="PROSITE-ProRule" id="PRU10141"/>
    </source>
</evidence>
<comment type="caution">
    <text evidence="26">The sequence shown here is derived from an EMBL/GenBank/DDBJ whole genome shotgun (WGS) entry which is preliminary data.</text>
</comment>
<comment type="similarity">
    <text evidence="4">Belongs to the protein kinase superfamily. AGC Ser/Thr protein kinase family.</text>
</comment>
<evidence type="ECO:0000256" key="13">
    <source>
        <dbReference type="ARBA" id="ARBA00023329"/>
    </source>
</evidence>
<dbReference type="InterPro" id="IPR036871">
    <property type="entry name" value="PX_dom_sf"/>
</dbReference>
<evidence type="ECO:0000256" key="7">
    <source>
        <dbReference type="ARBA" id="ARBA00022553"/>
    </source>
</evidence>
<evidence type="ECO:0000256" key="8">
    <source>
        <dbReference type="ARBA" id="ARBA00022679"/>
    </source>
</evidence>
<dbReference type="Proteomes" id="UP000335636">
    <property type="component" value="Unassembled WGS sequence"/>
</dbReference>
<evidence type="ECO:0000313" key="27">
    <source>
        <dbReference type="Proteomes" id="UP000335636"/>
    </source>
</evidence>
<dbReference type="InterPro" id="IPR017441">
    <property type="entry name" value="Protein_kinase_ATP_BS"/>
</dbReference>
<dbReference type="InterPro" id="IPR008271">
    <property type="entry name" value="Ser/Thr_kinase_AS"/>
</dbReference>
<dbReference type="EC" id="2.7.11.1" evidence="5"/>
<dbReference type="SMART" id="SM00133">
    <property type="entry name" value="S_TK_X"/>
    <property type="match status" value="1"/>
</dbReference>
<comment type="subunit">
    <text evidence="16">Interacts with GSK3B and FLII. Interacts with PDPK1 in a phosphorylation-dependent manner.</text>
</comment>
<dbReference type="InterPro" id="IPR037900">
    <property type="entry name" value="CISK_PX"/>
</dbReference>
<protein>
    <recommendedName>
        <fullName evidence="17">Serine/threonine-protein kinase Sgk3</fullName>
        <ecNumber evidence="5">2.7.11.1</ecNumber>
    </recommendedName>
    <alternativeName>
        <fullName evidence="20">Cytokine-independent survival kinase</fullName>
    </alternativeName>
    <alternativeName>
        <fullName evidence="19">Serum/glucocorticoid-regulated kinase 3</fullName>
    </alternativeName>
    <alternativeName>
        <fullName evidence="18">Serum/glucocorticoid-regulated kinase-like</fullName>
    </alternativeName>
</protein>
<evidence type="ECO:0000256" key="9">
    <source>
        <dbReference type="ARBA" id="ARBA00022741"/>
    </source>
</evidence>
<dbReference type="CDD" id="cd06870">
    <property type="entry name" value="PX_CISK"/>
    <property type="match status" value="1"/>
</dbReference>
<dbReference type="PROSITE" id="PS50011">
    <property type="entry name" value="PROTEIN_KINASE_DOM"/>
    <property type="match status" value="1"/>
</dbReference>
<keyword evidence="11" id="KW-0418">Kinase</keyword>
<dbReference type="AlphaFoldDB" id="A0A5E4CKX9"/>
<evidence type="ECO:0000256" key="3">
    <source>
        <dbReference type="ARBA" id="ARBA00004541"/>
    </source>
</evidence>
<dbReference type="GO" id="GO:0035091">
    <property type="term" value="F:phosphatidylinositol binding"/>
    <property type="evidence" value="ECO:0007669"/>
    <property type="project" value="InterPro"/>
</dbReference>